<dbReference type="GO" id="GO:0004519">
    <property type="term" value="F:endonuclease activity"/>
    <property type="evidence" value="ECO:0007669"/>
    <property type="project" value="UniProtKB-KW"/>
</dbReference>
<gene>
    <name evidence="2" type="ORF">J4032_33510</name>
</gene>
<organism evidence="2 3">
    <name type="scientific">Streptomyces formicae</name>
    <dbReference type="NCBI Taxonomy" id="1616117"/>
    <lineage>
        <taxon>Bacteria</taxon>
        <taxon>Bacillati</taxon>
        <taxon>Actinomycetota</taxon>
        <taxon>Actinomycetes</taxon>
        <taxon>Kitasatosporales</taxon>
        <taxon>Streptomycetaceae</taxon>
        <taxon>Streptomyces</taxon>
    </lineage>
</organism>
<keyword evidence="3" id="KW-1185">Reference proteome</keyword>
<keyword evidence="2" id="KW-0378">Hydrolase</keyword>
<dbReference type="InterPro" id="IPR012296">
    <property type="entry name" value="Nuclease_put_TT1808"/>
</dbReference>
<evidence type="ECO:0000313" key="3">
    <source>
        <dbReference type="Proteomes" id="UP000828924"/>
    </source>
</evidence>
<evidence type="ECO:0000259" key="1">
    <source>
        <dbReference type="Pfam" id="PF05685"/>
    </source>
</evidence>
<accession>A0ABY3WZ56</accession>
<keyword evidence="2" id="KW-0540">Nuclease</keyword>
<sequence length="182" mass="20324">MHEVVQHLSEYAEHLEKGWKVETTDGEVKLVMMSPNLPHTTNVDAFRNQIREQTPDISAVNDTDMTDPVTGLEKVPDLIAFPTEDVDPQAESVNPRAVLLVIEIVSKSNPKNDLVTKLEDYPRMGIPLYVVVDPRNGTIAVHSEPKEGPDGLRYRSSIPYAFGDVVPAGKWTFNTSGLVRYR</sequence>
<dbReference type="PANTHER" id="PTHR35400">
    <property type="entry name" value="SLR1083 PROTEIN"/>
    <property type="match status" value="1"/>
</dbReference>
<proteinExistence type="predicted"/>
<keyword evidence="2" id="KW-0255">Endonuclease</keyword>
<dbReference type="PANTHER" id="PTHR35400:SF3">
    <property type="entry name" value="SLL1072 PROTEIN"/>
    <property type="match status" value="1"/>
</dbReference>
<reference evidence="2 3" key="1">
    <citation type="submission" date="2021-03" db="EMBL/GenBank/DDBJ databases">
        <title>Complete genome of Streptomyces formicae strain 1H-GS9 (DSM 100524).</title>
        <authorList>
            <person name="Atanasov K.E."/>
            <person name="Altabella T."/>
            <person name="Ferrer A."/>
        </authorList>
    </citation>
    <scope>NUCLEOTIDE SEQUENCE [LARGE SCALE GENOMIC DNA]</scope>
    <source>
        <strain evidence="2 3">1H-GS9</strain>
    </source>
</reference>
<dbReference type="CDD" id="cd06260">
    <property type="entry name" value="DUF820-like"/>
    <property type="match status" value="1"/>
</dbReference>
<protein>
    <submittedName>
        <fullName evidence="2">Uma2 family endonuclease</fullName>
    </submittedName>
</protein>
<dbReference type="EMBL" id="CP071872">
    <property type="protein sequence ID" value="UNM16856.1"/>
    <property type="molecule type" value="Genomic_DNA"/>
</dbReference>
<dbReference type="Gene3D" id="3.90.1570.10">
    <property type="entry name" value="tt1808, chain A"/>
    <property type="match status" value="1"/>
</dbReference>
<feature type="domain" description="Putative restriction endonuclease" evidence="1">
    <location>
        <begin position="10"/>
        <end position="157"/>
    </location>
</feature>
<dbReference type="InterPro" id="IPR008538">
    <property type="entry name" value="Uma2"/>
</dbReference>
<dbReference type="SUPFAM" id="SSF52980">
    <property type="entry name" value="Restriction endonuclease-like"/>
    <property type="match status" value="1"/>
</dbReference>
<dbReference type="Proteomes" id="UP000828924">
    <property type="component" value="Chromosome"/>
</dbReference>
<evidence type="ECO:0000313" key="2">
    <source>
        <dbReference type="EMBL" id="UNM16856.1"/>
    </source>
</evidence>
<dbReference type="InterPro" id="IPR011335">
    <property type="entry name" value="Restrct_endonuc-II-like"/>
</dbReference>
<name>A0ABY3WZ56_9ACTN</name>
<dbReference type="Pfam" id="PF05685">
    <property type="entry name" value="Uma2"/>
    <property type="match status" value="1"/>
</dbReference>